<name>A0A6J4QU77_9ACTN</name>
<dbReference type="Pfam" id="PF08240">
    <property type="entry name" value="ADH_N"/>
    <property type="match status" value="1"/>
</dbReference>
<dbReference type="SUPFAM" id="SSF51735">
    <property type="entry name" value="NAD(P)-binding Rossmann-fold domains"/>
    <property type="match status" value="1"/>
</dbReference>
<dbReference type="SMART" id="SM00829">
    <property type="entry name" value="PKS_ER"/>
    <property type="match status" value="1"/>
</dbReference>
<dbReference type="GO" id="GO:0016491">
    <property type="term" value="F:oxidoreductase activity"/>
    <property type="evidence" value="ECO:0007669"/>
    <property type="project" value="InterPro"/>
</dbReference>
<dbReference type="EMBL" id="CADCVG010000026">
    <property type="protein sequence ID" value="CAA9447625.1"/>
    <property type="molecule type" value="Genomic_DNA"/>
</dbReference>
<dbReference type="InterPro" id="IPR020843">
    <property type="entry name" value="ER"/>
</dbReference>
<dbReference type="AlphaFoldDB" id="A0A6J4QU77"/>
<gene>
    <name evidence="3" type="ORF">AVDCRST_MAG14-561</name>
</gene>
<dbReference type="InterPro" id="IPR051603">
    <property type="entry name" value="Zinc-ADH_QOR/CCCR"/>
</dbReference>
<dbReference type="SUPFAM" id="SSF50129">
    <property type="entry name" value="GroES-like"/>
    <property type="match status" value="1"/>
</dbReference>
<proteinExistence type="predicted"/>
<accession>A0A6J4QU77</accession>
<evidence type="ECO:0000259" key="2">
    <source>
        <dbReference type="SMART" id="SM00829"/>
    </source>
</evidence>
<evidence type="ECO:0000256" key="1">
    <source>
        <dbReference type="ARBA" id="ARBA00022857"/>
    </source>
</evidence>
<dbReference type="InterPro" id="IPR036291">
    <property type="entry name" value="NAD(P)-bd_dom_sf"/>
</dbReference>
<reference evidence="3" key="1">
    <citation type="submission" date="2020-02" db="EMBL/GenBank/DDBJ databases">
        <authorList>
            <person name="Meier V. D."/>
        </authorList>
    </citation>
    <scope>NUCLEOTIDE SEQUENCE</scope>
    <source>
        <strain evidence="3">AVDCRST_MAG14</strain>
    </source>
</reference>
<keyword evidence="1" id="KW-0521">NADP</keyword>
<dbReference type="InterPro" id="IPR011032">
    <property type="entry name" value="GroES-like_sf"/>
</dbReference>
<feature type="domain" description="Enoyl reductase (ER)" evidence="2">
    <location>
        <begin position="9"/>
        <end position="308"/>
    </location>
</feature>
<dbReference type="InterPro" id="IPR013149">
    <property type="entry name" value="ADH-like_C"/>
</dbReference>
<dbReference type="Gene3D" id="3.40.50.720">
    <property type="entry name" value="NAD(P)-binding Rossmann-like Domain"/>
    <property type="match status" value="1"/>
</dbReference>
<protein>
    <submittedName>
        <fullName evidence="3">Oxidoreductase</fullName>
    </submittedName>
</protein>
<dbReference type="PANTHER" id="PTHR44154">
    <property type="entry name" value="QUINONE OXIDOREDUCTASE"/>
    <property type="match status" value="1"/>
</dbReference>
<organism evidence="3">
    <name type="scientific">uncultured Rubrobacteraceae bacterium</name>
    <dbReference type="NCBI Taxonomy" id="349277"/>
    <lineage>
        <taxon>Bacteria</taxon>
        <taxon>Bacillati</taxon>
        <taxon>Actinomycetota</taxon>
        <taxon>Rubrobacteria</taxon>
        <taxon>Rubrobacterales</taxon>
        <taxon>Rubrobacteraceae</taxon>
        <taxon>environmental samples</taxon>
    </lineage>
</organism>
<dbReference type="InterPro" id="IPR013154">
    <property type="entry name" value="ADH-like_N"/>
</dbReference>
<dbReference type="Pfam" id="PF00107">
    <property type="entry name" value="ADH_zinc_N"/>
    <property type="match status" value="1"/>
</dbReference>
<dbReference type="PANTHER" id="PTHR44154:SF1">
    <property type="entry name" value="QUINONE OXIDOREDUCTASE"/>
    <property type="match status" value="1"/>
</dbReference>
<dbReference type="Gene3D" id="3.90.180.10">
    <property type="entry name" value="Medium-chain alcohol dehydrogenases, catalytic domain"/>
    <property type="match status" value="1"/>
</dbReference>
<dbReference type="CDD" id="cd08270">
    <property type="entry name" value="MDR4"/>
    <property type="match status" value="1"/>
</dbReference>
<sequence>MRAVLVDKGAPANLSLGEAGQPTPAASEALVQVSAISLNRGEVRRAQMAEPGFNPGWDLAGTVEQPAADGTGPLTGARVVGFLPSGAWAELAAVPTNSLAELPENVSVEQAATLPVAGLTALYALERGGGLLGRSVLVTGASGGAGHFAVQLARLAGARVVALVRREEHEELVRGAGAHEVTVSEDAESARRFGPYHLILESVGGKVLGNTLGMIAPGGLCVSFGVSGAAETTFDVRDFFLTGGARLYGFILFHEVLAHPASDGLARLAGLVGEGRLDPHISVEASWEQVGEVAQQLLDRGYTGKAVLRVGS</sequence>
<evidence type="ECO:0000313" key="3">
    <source>
        <dbReference type="EMBL" id="CAA9447625.1"/>
    </source>
</evidence>